<accession>A0AC60Q626</accession>
<sequence length="280" mass="30869">MFECNDHPTPSQFLVSVNCLTFAKLAKLPTEGYVTGSALRCQVTHMTVRDESMHLLDLGNLQEAKATLDACGIVSDQPSLTHEGGDSHLVFYVAGHLARKCIRKTNCRKCTEWLLQDSAAAAKEACLMSAVNQGELLYRSAALSPLVMCLENAFTACFSSRELGADSILDMCSFLQACALGSVGCTTHSTTLTNMNIKFLFYFNKVALPCRHKECKSAGERGKEKKTPKDKPCAVKPCIDCFASLHYCIFLIIYERSSICTICKLLEHIIHSRHALFRGP</sequence>
<proteinExistence type="predicted"/>
<protein>
    <submittedName>
        <fullName evidence="1">Uncharacterized protein</fullName>
    </submittedName>
</protein>
<name>A0AC60Q626_IXOPE</name>
<evidence type="ECO:0000313" key="1">
    <source>
        <dbReference type="EMBL" id="KAG0428497.1"/>
    </source>
</evidence>
<gene>
    <name evidence="1" type="ORF">HPB47_024520</name>
</gene>
<comment type="caution">
    <text evidence="1">The sequence shown here is derived from an EMBL/GenBank/DDBJ whole genome shotgun (WGS) entry which is preliminary data.</text>
</comment>
<keyword evidence="2" id="KW-1185">Reference proteome</keyword>
<reference evidence="1 2" key="1">
    <citation type="journal article" date="2020" name="Cell">
        <title>Large-Scale Comparative Analyses of Tick Genomes Elucidate Their Genetic Diversity and Vector Capacities.</title>
        <authorList>
            <consortium name="Tick Genome and Microbiome Consortium (TIGMIC)"/>
            <person name="Jia N."/>
            <person name="Wang J."/>
            <person name="Shi W."/>
            <person name="Du L."/>
            <person name="Sun Y."/>
            <person name="Zhan W."/>
            <person name="Jiang J.F."/>
            <person name="Wang Q."/>
            <person name="Zhang B."/>
            <person name="Ji P."/>
            <person name="Bell-Sakyi L."/>
            <person name="Cui X.M."/>
            <person name="Yuan T.T."/>
            <person name="Jiang B.G."/>
            <person name="Yang W.F."/>
            <person name="Lam T.T."/>
            <person name="Chang Q.C."/>
            <person name="Ding S.J."/>
            <person name="Wang X.J."/>
            <person name="Zhu J.G."/>
            <person name="Ruan X.D."/>
            <person name="Zhao L."/>
            <person name="Wei J.T."/>
            <person name="Ye R.Z."/>
            <person name="Que T.C."/>
            <person name="Du C.H."/>
            <person name="Zhou Y.H."/>
            <person name="Cheng J.X."/>
            <person name="Dai P.F."/>
            <person name="Guo W.B."/>
            <person name="Han X.H."/>
            <person name="Huang E.J."/>
            <person name="Li L.F."/>
            <person name="Wei W."/>
            <person name="Gao Y.C."/>
            <person name="Liu J.Z."/>
            <person name="Shao H.Z."/>
            <person name="Wang X."/>
            <person name="Wang C.C."/>
            <person name="Yang T.C."/>
            <person name="Huo Q.B."/>
            <person name="Li W."/>
            <person name="Chen H.Y."/>
            <person name="Chen S.E."/>
            <person name="Zhou L.G."/>
            <person name="Ni X.B."/>
            <person name="Tian J.H."/>
            <person name="Sheng Y."/>
            <person name="Liu T."/>
            <person name="Pan Y.S."/>
            <person name="Xia L.Y."/>
            <person name="Li J."/>
            <person name="Zhao F."/>
            <person name="Cao W.C."/>
        </authorList>
    </citation>
    <scope>NUCLEOTIDE SEQUENCE [LARGE SCALE GENOMIC DNA]</scope>
    <source>
        <strain evidence="1">Iper-2018</strain>
    </source>
</reference>
<dbReference type="EMBL" id="JABSTQ010009516">
    <property type="protein sequence ID" value="KAG0428497.1"/>
    <property type="molecule type" value="Genomic_DNA"/>
</dbReference>
<evidence type="ECO:0000313" key="2">
    <source>
        <dbReference type="Proteomes" id="UP000805193"/>
    </source>
</evidence>
<dbReference type="Proteomes" id="UP000805193">
    <property type="component" value="Unassembled WGS sequence"/>
</dbReference>
<organism evidence="1 2">
    <name type="scientific">Ixodes persulcatus</name>
    <name type="common">Taiga tick</name>
    <dbReference type="NCBI Taxonomy" id="34615"/>
    <lineage>
        <taxon>Eukaryota</taxon>
        <taxon>Metazoa</taxon>
        <taxon>Ecdysozoa</taxon>
        <taxon>Arthropoda</taxon>
        <taxon>Chelicerata</taxon>
        <taxon>Arachnida</taxon>
        <taxon>Acari</taxon>
        <taxon>Parasitiformes</taxon>
        <taxon>Ixodida</taxon>
        <taxon>Ixodoidea</taxon>
        <taxon>Ixodidae</taxon>
        <taxon>Ixodinae</taxon>
        <taxon>Ixodes</taxon>
    </lineage>
</organism>